<reference evidence="4" key="1">
    <citation type="journal article" date="2014" name="Int. J. Syst. Evol. Microbiol.">
        <title>Complete genome sequence of Corynebacterium casei LMG S-19264T (=DSM 44701T), isolated from a smear-ripened cheese.</title>
        <authorList>
            <consortium name="US DOE Joint Genome Institute (JGI-PGF)"/>
            <person name="Walter F."/>
            <person name="Albersmeier A."/>
            <person name="Kalinowski J."/>
            <person name="Ruckert C."/>
        </authorList>
    </citation>
    <scope>NUCLEOTIDE SEQUENCE</scope>
    <source>
        <strain evidence="4">CGMCC 1.15958</strain>
    </source>
</reference>
<sequence length="553" mass="60270">MHTVLKLHKNDNVIVALQNLKGGETVNYDNESYEIQHDIEAKHKFVTEDLSVGDHVTMYGVLVGKATQPIKRGAQITTFNLKHESDPYSVEKRQPAPAWTPLDVESWKSKTFNGYHRANGSVGTRNYWLVVPLVFCENRNIMIMKDAFERELGYAQPEIYRNQVRDLLAAFHSGNTEALETITLADPSSEKIKISPTHIFQNVDGIKFLTHETGCGGTNQDTDALCDLFAGMIVNPNVAGVTVLSLGCQKSQIDYLKEQILKRDPLFERPILYFDQQTYGTEHTMMSDAIRETFKGIIEINKQTRQPAPISKLTIGLKCGGSDGFSGISANPAIGHLSDIMVSLGGTTLLAEFPELCGVEQELINRCVDEAKAQKFADLMKEYSDQAAAVGATFDMNPSVGNIKDGLITDAIKSAGAAKKGGNAPVADVLNYTEQPTQGGLHLLCTPGNDVLATTGMAASSATIILFTTGLGTPTGNPVTPTVKISTNNKLAEKMPDIIDFSCGKIITGEETIEQNAESLLNWLIGLANGDYLTKAELLGQDDFIPWKRGVNL</sequence>
<dbReference type="Pfam" id="PF20629">
    <property type="entry name" value="GD_AH_C"/>
    <property type="match status" value="1"/>
</dbReference>
<dbReference type="Pfam" id="PF04295">
    <property type="entry name" value="GD_AH_second"/>
    <property type="match status" value="1"/>
</dbReference>
<organism evidence="4 5">
    <name type="scientific">Emticicia aquatilis</name>
    <dbReference type="NCBI Taxonomy" id="1537369"/>
    <lineage>
        <taxon>Bacteria</taxon>
        <taxon>Pseudomonadati</taxon>
        <taxon>Bacteroidota</taxon>
        <taxon>Cytophagia</taxon>
        <taxon>Cytophagales</taxon>
        <taxon>Leadbetterellaceae</taxon>
        <taxon>Emticicia</taxon>
    </lineage>
</organism>
<dbReference type="CDD" id="cd11613">
    <property type="entry name" value="SAF_AH_GD"/>
    <property type="match status" value="1"/>
</dbReference>
<gene>
    <name evidence="4" type="primary">garD</name>
    <name evidence="4" type="ORF">GCM10011514_49040</name>
</gene>
<keyword evidence="5" id="KW-1185">Reference proteome</keyword>
<keyword evidence="2" id="KW-0456">Lyase</keyword>
<evidence type="ECO:0000256" key="2">
    <source>
        <dbReference type="ARBA" id="ARBA00023239"/>
    </source>
</evidence>
<dbReference type="GO" id="GO:0019698">
    <property type="term" value="P:D-galacturonate catabolic process"/>
    <property type="evidence" value="ECO:0007669"/>
    <property type="project" value="TreeGrafter"/>
</dbReference>
<dbReference type="SMART" id="SM00858">
    <property type="entry name" value="SAF"/>
    <property type="match status" value="1"/>
</dbReference>
<protein>
    <submittedName>
        <fullName evidence="4">D-galactarate dehydratase</fullName>
    </submittedName>
</protein>
<evidence type="ECO:0000313" key="5">
    <source>
        <dbReference type="Proteomes" id="UP000609064"/>
    </source>
</evidence>
<evidence type="ECO:0000259" key="3">
    <source>
        <dbReference type="SMART" id="SM00858"/>
    </source>
</evidence>
<evidence type="ECO:0000313" key="4">
    <source>
        <dbReference type="EMBL" id="GGD79175.1"/>
    </source>
</evidence>
<reference evidence="4" key="2">
    <citation type="submission" date="2020-09" db="EMBL/GenBank/DDBJ databases">
        <authorList>
            <person name="Sun Q."/>
            <person name="Zhou Y."/>
        </authorList>
    </citation>
    <scope>NUCLEOTIDE SEQUENCE</scope>
    <source>
        <strain evidence="4">CGMCC 1.15958</strain>
    </source>
</reference>
<dbReference type="AlphaFoldDB" id="A0A916Z7P8"/>
<proteinExistence type="inferred from homology"/>
<dbReference type="Gene3D" id="2.30.130.110">
    <property type="match status" value="1"/>
</dbReference>
<dbReference type="RefSeq" id="WP_188770515.1">
    <property type="nucleotide sequence ID" value="NZ_BMKK01000014.1"/>
</dbReference>
<dbReference type="InterPro" id="IPR048332">
    <property type="entry name" value="GD_AH_C"/>
</dbReference>
<dbReference type="InterPro" id="IPR044144">
    <property type="entry name" value="SAF_UxaA/GarD"/>
</dbReference>
<dbReference type="EMBL" id="BMKK01000014">
    <property type="protein sequence ID" value="GGD79175.1"/>
    <property type="molecule type" value="Genomic_DNA"/>
</dbReference>
<comment type="similarity">
    <text evidence="1">Belongs to the UxaA family.</text>
</comment>
<dbReference type="PANTHER" id="PTHR30536">
    <property type="entry name" value="ALTRONATE/GALACTARATE DEHYDRATASE"/>
    <property type="match status" value="1"/>
</dbReference>
<name>A0A916Z7P8_9BACT</name>
<dbReference type="InterPro" id="IPR052172">
    <property type="entry name" value="UxaA_altronate/galactarate_dh"/>
</dbReference>
<dbReference type="Proteomes" id="UP000609064">
    <property type="component" value="Unassembled WGS sequence"/>
</dbReference>
<comment type="caution">
    <text evidence="4">The sequence shown here is derived from an EMBL/GenBank/DDBJ whole genome shotgun (WGS) entry which is preliminary data.</text>
</comment>
<dbReference type="InterPro" id="IPR007392">
    <property type="entry name" value="GD_AH_second"/>
</dbReference>
<evidence type="ECO:0000256" key="1">
    <source>
        <dbReference type="ARBA" id="ARBA00010986"/>
    </source>
</evidence>
<accession>A0A916Z7P8</accession>
<dbReference type="Pfam" id="PF08666">
    <property type="entry name" value="SAF"/>
    <property type="match status" value="1"/>
</dbReference>
<dbReference type="GO" id="GO:0016829">
    <property type="term" value="F:lyase activity"/>
    <property type="evidence" value="ECO:0007669"/>
    <property type="project" value="UniProtKB-KW"/>
</dbReference>
<dbReference type="PANTHER" id="PTHR30536:SF5">
    <property type="entry name" value="ALTRONATE DEHYDRATASE"/>
    <property type="match status" value="1"/>
</dbReference>
<feature type="domain" description="SAF" evidence="3">
    <location>
        <begin position="11"/>
        <end position="82"/>
    </location>
</feature>
<dbReference type="InterPro" id="IPR013974">
    <property type="entry name" value="SAF"/>
</dbReference>